<evidence type="ECO:0000256" key="2">
    <source>
        <dbReference type="ARBA" id="ARBA00023004"/>
    </source>
</evidence>
<gene>
    <name evidence="5" type="ORF">H8708_03115</name>
</gene>
<keyword evidence="1" id="KW-0479">Metal-binding</keyword>
<sequence>MKRLLILSGKGGTGKTTTAAAFIRFAGARAVADCDVDAPNLHLVTEVSGTPEISDFLGGDKAVLDTEKCTGCGLCQAHCRFDAISRMDGVYSISEYACEGCGVCAHVCPRNAIRLAPDTAGRKELYTDGGVFSTAVLKMGRGNSGKLVTEVKMAMLKHAPETDLAIVDGSPGIGCPVISSVSGMDLVLVVAEPSRSGLSDLERLVKTAETFQTKLAVCVNKWDVSPEYTRAIQEFCEKKGIPFAGTIPYDHHASEAINQGKSLADIDCPARDALKKIFDTVCRLL</sequence>
<dbReference type="PANTHER" id="PTHR43534:SF1">
    <property type="entry name" value="4FE-4S CLUSTER CONTAINING PARA FAMILY ATPASE PROTEIN"/>
    <property type="match status" value="1"/>
</dbReference>
<evidence type="ECO:0000313" key="6">
    <source>
        <dbReference type="Proteomes" id="UP000647491"/>
    </source>
</evidence>
<feature type="domain" description="4Fe-4S ferredoxin-type" evidence="4">
    <location>
        <begin position="60"/>
        <end position="85"/>
    </location>
</feature>
<dbReference type="PROSITE" id="PS51379">
    <property type="entry name" value="4FE4S_FER_2"/>
    <property type="match status" value="2"/>
</dbReference>
<organism evidence="5 6">
    <name type="scientific">Enterocloster hominis</name>
    <name type="common">ex Liu et al. 2021</name>
    <dbReference type="NCBI Taxonomy" id="2763663"/>
    <lineage>
        <taxon>Bacteria</taxon>
        <taxon>Bacillati</taxon>
        <taxon>Bacillota</taxon>
        <taxon>Clostridia</taxon>
        <taxon>Lachnospirales</taxon>
        <taxon>Lachnospiraceae</taxon>
        <taxon>Enterocloster</taxon>
    </lineage>
</organism>
<keyword evidence="6" id="KW-1185">Reference proteome</keyword>
<dbReference type="Pfam" id="PF00037">
    <property type="entry name" value="Fer4"/>
    <property type="match status" value="2"/>
</dbReference>
<dbReference type="Gene3D" id="3.40.50.300">
    <property type="entry name" value="P-loop containing nucleotide triphosphate hydrolases"/>
    <property type="match status" value="1"/>
</dbReference>
<dbReference type="EMBL" id="JACRTJ010000007">
    <property type="protein sequence ID" value="MBC8598224.1"/>
    <property type="molecule type" value="Genomic_DNA"/>
</dbReference>
<evidence type="ECO:0000256" key="1">
    <source>
        <dbReference type="ARBA" id="ARBA00022723"/>
    </source>
</evidence>
<dbReference type="Pfam" id="PF01656">
    <property type="entry name" value="CbiA"/>
    <property type="match status" value="1"/>
</dbReference>
<protein>
    <submittedName>
        <fullName evidence="5">4Fe-4S binding protein</fullName>
    </submittedName>
</protein>
<name>A0ABR7NQN5_9FIRM</name>
<dbReference type="InterPro" id="IPR027417">
    <property type="entry name" value="P-loop_NTPase"/>
</dbReference>
<accession>A0ABR7NQN5</accession>
<proteinExistence type="predicted"/>
<dbReference type="PANTHER" id="PTHR43534">
    <property type="entry name" value="MIND SUPERFAMILY P-LOOP ATPASE CONTAINING AN INSERTED FERREDOXIN DOMAIN"/>
    <property type="match status" value="1"/>
</dbReference>
<dbReference type="InterPro" id="IPR017896">
    <property type="entry name" value="4Fe4S_Fe-S-bd"/>
</dbReference>
<keyword evidence="2" id="KW-0408">Iron</keyword>
<dbReference type="InterPro" id="IPR017900">
    <property type="entry name" value="4Fe4S_Fe_S_CS"/>
</dbReference>
<evidence type="ECO:0000256" key="3">
    <source>
        <dbReference type="ARBA" id="ARBA00023014"/>
    </source>
</evidence>
<comment type="caution">
    <text evidence="5">The sequence shown here is derived from an EMBL/GenBank/DDBJ whole genome shotgun (WGS) entry which is preliminary data.</text>
</comment>
<dbReference type="SUPFAM" id="SSF52540">
    <property type="entry name" value="P-loop containing nucleoside triphosphate hydrolases"/>
    <property type="match status" value="1"/>
</dbReference>
<dbReference type="RefSeq" id="WP_262426928.1">
    <property type="nucleotide sequence ID" value="NZ_JACRTJ010000007.1"/>
</dbReference>
<keyword evidence="3" id="KW-0411">Iron-sulfur</keyword>
<dbReference type="SUPFAM" id="SSF54862">
    <property type="entry name" value="4Fe-4S ferredoxins"/>
    <property type="match status" value="1"/>
</dbReference>
<feature type="domain" description="4Fe-4S ferredoxin-type" evidence="4">
    <location>
        <begin position="89"/>
        <end position="118"/>
    </location>
</feature>
<dbReference type="InterPro" id="IPR002586">
    <property type="entry name" value="CobQ/CobB/MinD/ParA_Nub-bd_dom"/>
</dbReference>
<evidence type="ECO:0000259" key="4">
    <source>
        <dbReference type="PROSITE" id="PS51379"/>
    </source>
</evidence>
<dbReference type="PROSITE" id="PS00198">
    <property type="entry name" value="4FE4S_FER_1"/>
    <property type="match status" value="1"/>
</dbReference>
<evidence type="ECO:0000313" key="5">
    <source>
        <dbReference type="EMBL" id="MBC8598224.1"/>
    </source>
</evidence>
<dbReference type="Proteomes" id="UP000647491">
    <property type="component" value="Unassembled WGS sequence"/>
</dbReference>
<reference evidence="5 6" key="1">
    <citation type="submission" date="2020-08" db="EMBL/GenBank/DDBJ databases">
        <title>Genome public.</title>
        <authorList>
            <person name="Liu C."/>
            <person name="Sun Q."/>
        </authorList>
    </citation>
    <scope>NUCLEOTIDE SEQUENCE [LARGE SCALE GENOMIC DNA]</scope>
    <source>
        <strain evidence="5 6">BX10</strain>
    </source>
</reference>
<dbReference type="Gene3D" id="3.30.70.20">
    <property type="match status" value="1"/>
</dbReference>